<evidence type="ECO:0000313" key="3">
    <source>
        <dbReference type="Proteomes" id="UP000076154"/>
    </source>
</evidence>
<protein>
    <submittedName>
        <fullName evidence="2">Uncharacterized protein</fullName>
    </submittedName>
</protein>
<dbReference type="InParanoid" id="A0A369J773"/>
<organism evidence="2 3">
    <name type="scientific">Hypsizygus marmoreus</name>
    <name type="common">White beech mushroom</name>
    <name type="synonym">Agaricus marmoreus</name>
    <dbReference type="NCBI Taxonomy" id="39966"/>
    <lineage>
        <taxon>Eukaryota</taxon>
        <taxon>Fungi</taxon>
        <taxon>Dikarya</taxon>
        <taxon>Basidiomycota</taxon>
        <taxon>Agaricomycotina</taxon>
        <taxon>Agaricomycetes</taxon>
        <taxon>Agaricomycetidae</taxon>
        <taxon>Agaricales</taxon>
        <taxon>Tricholomatineae</taxon>
        <taxon>Lyophyllaceae</taxon>
        <taxon>Hypsizygus</taxon>
    </lineage>
</organism>
<proteinExistence type="predicted"/>
<keyword evidence="3" id="KW-1185">Reference proteome</keyword>
<gene>
    <name evidence="2" type="ORF">Hypma_002046</name>
</gene>
<dbReference type="Proteomes" id="UP000076154">
    <property type="component" value="Unassembled WGS sequence"/>
</dbReference>
<dbReference type="AlphaFoldDB" id="A0A369J773"/>
<dbReference type="EMBL" id="LUEZ02000120">
    <property type="protein sequence ID" value="RDB17010.1"/>
    <property type="molecule type" value="Genomic_DNA"/>
</dbReference>
<reference evidence="2" key="1">
    <citation type="submission" date="2018-04" db="EMBL/GenBank/DDBJ databases">
        <title>Whole genome sequencing of Hypsizygus marmoreus.</title>
        <authorList>
            <person name="Choi I.-G."/>
            <person name="Min B."/>
            <person name="Kim J.-G."/>
            <person name="Kim S."/>
            <person name="Oh Y.-L."/>
            <person name="Kong W.-S."/>
            <person name="Park H."/>
            <person name="Jeong J."/>
            <person name="Song E.-S."/>
        </authorList>
    </citation>
    <scope>NUCLEOTIDE SEQUENCE [LARGE SCALE GENOMIC DNA]</scope>
    <source>
        <strain evidence="2">51987-8</strain>
    </source>
</reference>
<comment type="caution">
    <text evidence="2">The sequence shown here is derived from an EMBL/GenBank/DDBJ whole genome shotgun (WGS) entry which is preliminary data.</text>
</comment>
<accession>A0A369J773</accession>
<evidence type="ECO:0000313" key="2">
    <source>
        <dbReference type="EMBL" id="RDB17010.1"/>
    </source>
</evidence>
<feature type="compositionally biased region" description="Basic and acidic residues" evidence="1">
    <location>
        <begin position="27"/>
        <end position="55"/>
    </location>
</feature>
<feature type="region of interest" description="Disordered" evidence="1">
    <location>
        <begin position="12"/>
        <end position="57"/>
    </location>
</feature>
<name>A0A369J773_HYPMA</name>
<evidence type="ECO:0000256" key="1">
    <source>
        <dbReference type="SAM" id="MobiDB-lite"/>
    </source>
</evidence>
<sequence>MHAPLYPRWPGPYPMITKDVSKRHKKQKDDTYPLTQHHEPCDHHSKVSAARDEQPRRRRLRLQHTIEDFDGGDRVTSSSYGAAHLRAPRSPIYGQLALLWSRQIDVHSPETTTARPYLLTLATCSTANAACHPRAAAGSSSRHRHDRRRPRVVCPGFSSSGAIRFGVQNFTPYVTVHAHTHCLPRYQQATIKSTTGVSPAAQGARHNARVGIVGAVGGEMGVRTGRTRRSTPVLAVCSRYNEVDLPTGRVTHTTFHLPVELSTGLPDEHGDTTDKGNAALKRNAEIPNRNFPMSLTLGSSDGGRTAPVSPPLCTCADSNDFSVEELHDAMLRGRIARHRKIAQIVQAVPNPLALLLRTRTAGYVRRGLRRLPSHPVWPRSFHPPTISRRCTMLSDARSSPLRLSHPPTIPQARHLSLTVPIEYCHLARSHFHLRLHP</sequence>